<accession>A0A2C8F8J5</accession>
<dbReference type="KEGG" id="pprf:DPRO_1859"/>
<dbReference type="RefSeq" id="WP_097011752.1">
    <property type="nucleotide sequence ID" value="NZ_LT907975.1"/>
</dbReference>
<reference evidence="2" key="1">
    <citation type="submission" date="2017-09" db="EMBL/GenBank/DDBJ databases">
        <authorList>
            <person name="Regsiter A."/>
            <person name="William W."/>
        </authorList>
    </citation>
    <scope>NUCLEOTIDE SEQUENCE [LARGE SCALE GENOMIC DNA]</scope>
    <source>
        <strain evidence="2">500-1</strain>
    </source>
</reference>
<protein>
    <submittedName>
        <fullName evidence="1">Uncharacterized protein</fullName>
    </submittedName>
</protein>
<gene>
    <name evidence="1" type="ORF">DPRO_1859</name>
</gene>
<dbReference type="Proteomes" id="UP000219215">
    <property type="component" value="Chromosome DPRO"/>
</dbReference>
<proteinExistence type="predicted"/>
<dbReference type="OrthoDB" id="5458690at2"/>
<dbReference type="AlphaFoldDB" id="A0A2C8F8J5"/>
<keyword evidence="2" id="KW-1185">Reference proteome</keyword>
<dbReference type="EMBL" id="LT907975">
    <property type="protein sequence ID" value="SOB58759.1"/>
    <property type="molecule type" value="Genomic_DNA"/>
</dbReference>
<evidence type="ECO:0000313" key="2">
    <source>
        <dbReference type="Proteomes" id="UP000219215"/>
    </source>
</evidence>
<name>A0A2C8F8J5_9BACT</name>
<sequence>MERTDIERIFEAYFEKYKKTEGDRSSWSAFWTEMTSEGVLELNMTKCPKGTTFKIFVDKKKVAEAKGWDEYFKTMEQLENTHPGLYDPDKIFNDMEFVLE</sequence>
<evidence type="ECO:0000313" key="1">
    <source>
        <dbReference type="EMBL" id="SOB58759.1"/>
    </source>
</evidence>
<organism evidence="1 2">
    <name type="scientific">Pseudodesulfovibrio profundus</name>
    <dbReference type="NCBI Taxonomy" id="57320"/>
    <lineage>
        <taxon>Bacteria</taxon>
        <taxon>Pseudomonadati</taxon>
        <taxon>Thermodesulfobacteriota</taxon>
        <taxon>Desulfovibrionia</taxon>
        <taxon>Desulfovibrionales</taxon>
        <taxon>Desulfovibrionaceae</taxon>
    </lineage>
</organism>